<keyword evidence="1" id="KW-0645">Protease</keyword>
<evidence type="ECO:0000256" key="7">
    <source>
        <dbReference type="ARBA" id="ARBA00022918"/>
    </source>
</evidence>
<feature type="compositionally biased region" description="Basic and acidic residues" evidence="13">
    <location>
        <begin position="996"/>
        <end position="1005"/>
    </location>
</feature>
<dbReference type="InterPro" id="IPR050951">
    <property type="entry name" value="Retrovirus_Pol_polyprotein"/>
</dbReference>
<dbReference type="PANTHER" id="PTHR37984">
    <property type="entry name" value="PROTEIN CBG26694"/>
    <property type="match status" value="1"/>
</dbReference>
<keyword evidence="8" id="KW-0548">Nucleotidyltransferase</keyword>
<feature type="coiled-coil region" evidence="12">
    <location>
        <begin position="1031"/>
        <end position="1058"/>
    </location>
</feature>
<keyword evidence="14" id="KW-1133">Transmembrane helix</keyword>
<dbReference type="EMBL" id="BKCJ010009073">
    <property type="protein sequence ID" value="GEU85272.1"/>
    <property type="molecule type" value="Genomic_DNA"/>
</dbReference>
<evidence type="ECO:0000256" key="12">
    <source>
        <dbReference type="SAM" id="Coils"/>
    </source>
</evidence>
<feature type="region of interest" description="Disordered" evidence="13">
    <location>
        <begin position="962"/>
        <end position="1005"/>
    </location>
</feature>
<reference evidence="18" key="1">
    <citation type="journal article" date="2019" name="Sci. Rep.">
        <title>Draft genome of Tanacetum cinerariifolium, the natural source of mosquito coil.</title>
        <authorList>
            <person name="Yamashiro T."/>
            <person name="Shiraishi A."/>
            <person name="Satake H."/>
            <person name="Nakayama K."/>
        </authorList>
    </citation>
    <scope>NUCLEOTIDE SEQUENCE</scope>
</reference>
<keyword evidence="14" id="KW-0472">Membrane</keyword>
<evidence type="ECO:0000259" key="15">
    <source>
        <dbReference type="Pfam" id="PF17919"/>
    </source>
</evidence>
<keyword evidence="11" id="KW-0511">Multifunctional enzyme</keyword>
<keyword evidence="8" id="KW-0808">Transferase</keyword>
<evidence type="ECO:0000313" key="18">
    <source>
        <dbReference type="EMBL" id="GEU85272.1"/>
    </source>
</evidence>
<dbReference type="Gene3D" id="3.10.10.10">
    <property type="entry name" value="HIV Type 1 Reverse Transcriptase, subunit A, domain 1"/>
    <property type="match status" value="1"/>
</dbReference>
<feature type="domain" description="Tf2-1-like SH3-like" evidence="17">
    <location>
        <begin position="1609"/>
        <end position="1642"/>
    </location>
</feature>
<evidence type="ECO:0000256" key="10">
    <source>
        <dbReference type="ARBA" id="ARBA00023172"/>
    </source>
</evidence>
<keyword evidence="9" id="KW-0238">DNA-binding</keyword>
<feature type="transmembrane region" description="Helical" evidence="14">
    <location>
        <begin position="713"/>
        <end position="730"/>
    </location>
</feature>
<keyword evidence="3" id="KW-0064">Aspartyl protease</keyword>
<proteinExistence type="predicted"/>
<evidence type="ECO:0000256" key="6">
    <source>
        <dbReference type="ARBA" id="ARBA00022908"/>
    </source>
</evidence>
<dbReference type="Gene3D" id="1.10.340.70">
    <property type="match status" value="1"/>
</dbReference>
<keyword evidence="12" id="KW-0175">Coiled coil</keyword>
<dbReference type="GO" id="GO:0006310">
    <property type="term" value="P:DNA recombination"/>
    <property type="evidence" value="ECO:0007669"/>
    <property type="project" value="UniProtKB-KW"/>
</dbReference>
<dbReference type="Pfam" id="PF17921">
    <property type="entry name" value="Integrase_H2C2"/>
    <property type="match status" value="1"/>
</dbReference>
<evidence type="ECO:0000256" key="4">
    <source>
        <dbReference type="ARBA" id="ARBA00022801"/>
    </source>
</evidence>
<feature type="domain" description="Reverse transcriptase/retrotransposon-derived protein RNase H-like" evidence="15">
    <location>
        <begin position="1781"/>
        <end position="1829"/>
    </location>
</feature>
<keyword evidence="8" id="KW-0239">DNA-directed DNA polymerase</keyword>
<evidence type="ECO:0000256" key="5">
    <source>
        <dbReference type="ARBA" id="ARBA00022842"/>
    </source>
</evidence>
<dbReference type="CDD" id="cd22249">
    <property type="entry name" value="UDM1_RNF168_RNF169-like"/>
    <property type="match status" value="1"/>
</dbReference>
<keyword evidence="6" id="KW-0229">DNA integration</keyword>
<dbReference type="InterPro" id="IPR056924">
    <property type="entry name" value="SH3_Tf2-1"/>
</dbReference>
<keyword evidence="5" id="KW-0460">Magnesium</keyword>
<organism evidence="18">
    <name type="scientific">Tanacetum cinerariifolium</name>
    <name type="common">Dalmatian daisy</name>
    <name type="synonym">Chrysanthemum cinerariifolium</name>
    <dbReference type="NCBI Taxonomy" id="118510"/>
    <lineage>
        <taxon>Eukaryota</taxon>
        <taxon>Viridiplantae</taxon>
        <taxon>Streptophyta</taxon>
        <taxon>Embryophyta</taxon>
        <taxon>Tracheophyta</taxon>
        <taxon>Spermatophyta</taxon>
        <taxon>Magnoliopsida</taxon>
        <taxon>eudicotyledons</taxon>
        <taxon>Gunneridae</taxon>
        <taxon>Pentapetalae</taxon>
        <taxon>asterids</taxon>
        <taxon>campanulids</taxon>
        <taxon>Asterales</taxon>
        <taxon>Asteraceae</taxon>
        <taxon>Asteroideae</taxon>
        <taxon>Anthemideae</taxon>
        <taxon>Anthemidinae</taxon>
        <taxon>Tanacetum</taxon>
    </lineage>
</organism>
<gene>
    <name evidence="18" type="ORF">Tci_057250</name>
</gene>
<feature type="domain" description="Integrase zinc-binding" evidence="16">
    <location>
        <begin position="1438"/>
        <end position="1491"/>
    </location>
</feature>
<dbReference type="GO" id="GO:0004190">
    <property type="term" value="F:aspartic-type endopeptidase activity"/>
    <property type="evidence" value="ECO:0007669"/>
    <property type="project" value="UniProtKB-KW"/>
</dbReference>
<evidence type="ECO:0000256" key="14">
    <source>
        <dbReference type="SAM" id="Phobius"/>
    </source>
</evidence>
<evidence type="ECO:0000256" key="11">
    <source>
        <dbReference type="ARBA" id="ARBA00023268"/>
    </source>
</evidence>
<dbReference type="GO" id="GO:0006508">
    <property type="term" value="P:proteolysis"/>
    <property type="evidence" value="ECO:0007669"/>
    <property type="project" value="UniProtKB-KW"/>
</dbReference>
<dbReference type="Pfam" id="PF24626">
    <property type="entry name" value="SH3_Tf2-1"/>
    <property type="match status" value="1"/>
</dbReference>
<dbReference type="InterPro" id="IPR041588">
    <property type="entry name" value="Integrase_H2C2"/>
</dbReference>
<name>A0A6L2NJG8_TANCI</name>
<evidence type="ECO:0000259" key="17">
    <source>
        <dbReference type="Pfam" id="PF24626"/>
    </source>
</evidence>
<dbReference type="PANTHER" id="PTHR37984:SF5">
    <property type="entry name" value="PROTEIN NYNRIN-LIKE"/>
    <property type="match status" value="1"/>
</dbReference>
<evidence type="ECO:0000259" key="16">
    <source>
        <dbReference type="Pfam" id="PF17921"/>
    </source>
</evidence>
<dbReference type="InterPro" id="IPR043502">
    <property type="entry name" value="DNA/RNA_pol_sf"/>
</dbReference>
<evidence type="ECO:0000256" key="13">
    <source>
        <dbReference type="SAM" id="MobiDB-lite"/>
    </source>
</evidence>
<evidence type="ECO:0000256" key="8">
    <source>
        <dbReference type="ARBA" id="ARBA00022932"/>
    </source>
</evidence>
<dbReference type="GO" id="GO:0046872">
    <property type="term" value="F:metal ion binding"/>
    <property type="evidence" value="ECO:0007669"/>
    <property type="project" value="UniProtKB-KW"/>
</dbReference>
<dbReference type="Pfam" id="PF14223">
    <property type="entry name" value="Retrotran_gag_2"/>
    <property type="match status" value="1"/>
</dbReference>
<dbReference type="GO" id="GO:0003887">
    <property type="term" value="F:DNA-directed DNA polymerase activity"/>
    <property type="evidence" value="ECO:0007669"/>
    <property type="project" value="UniProtKB-KW"/>
</dbReference>
<dbReference type="InterPro" id="IPR041577">
    <property type="entry name" value="RT_RNaseH_2"/>
</dbReference>
<evidence type="ECO:0000256" key="9">
    <source>
        <dbReference type="ARBA" id="ARBA00023125"/>
    </source>
</evidence>
<dbReference type="SUPFAM" id="SSF56672">
    <property type="entry name" value="DNA/RNA polymerases"/>
    <property type="match status" value="1"/>
</dbReference>
<dbReference type="Pfam" id="PF17919">
    <property type="entry name" value="RT_RNaseH_2"/>
    <property type="match status" value="1"/>
</dbReference>
<keyword evidence="4" id="KW-0378">Hydrolase</keyword>
<keyword evidence="7 18" id="KW-0695">RNA-directed DNA polymerase</keyword>
<evidence type="ECO:0000256" key="3">
    <source>
        <dbReference type="ARBA" id="ARBA00022750"/>
    </source>
</evidence>
<evidence type="ECO:0000256" key="1">
    <source>
        <dbReference type="ARBA" id="ARBA00022670"/>
    </source>
</evidence>
<feature type="transmembrane region" description="Helical" evidence="14">
    <location>
        <begin position="737"/>
        <end position="753"/>
    </location>
</feature>
<keyword evidence="2" id="KW-0479">Metal-binding</keyword>
<dbReference type="GO" id="GO:0003964">
    <property type="term" value="F:RNA-directed DNA polymerase activity"/>
    <property type="evidence" value="ECO:0007669"/>
    <property type="project" value="UniProtKB-KW"/>
</dbReference>
<protein>
    <submittedName>
        <fullName evidence="18">Putative reverse transcriptase domain-containing protein</fullName>
    </submittedName>
</protein>
<dbReference type="GO" id="GO:0015074">
    <property type="term" value="P:DNA integration"/>
    <property type="evidence" value="ECO:0007669"/>
    <property type="project" value="UniProtKB-KW"/>
</dbReference>
<feature type="coiled-coil region" evidence="12">
    <location>
        <begin position="1211"/>
        <end position="1270"/>
    </location>
</feature>
<keyword evidence="14" id="KW-0812">Transmembrane</keyword>
<dbReference type="GO" id="GO:0003677">
    <property type="term" value="F:DNA binding"/>
    <property type="evidence" value="ECO:0007669"/>
    <property type="project" value="UniProtKB-KW"/>
</dbReference>
<keyword evidence="10" id="KW-0233">DNA recombination</keyword>
<evidence type="ECO:0000256" key="2">
    <source>
        <dbReference type="ARBA" id="ARBA00022723"/>
    </source>
</evidence>
<sequence>MALHYLFALNVFDLDRPLPFTSHPPMVLRGISGVDKWECESVGGLVYKIVTDPGPLSGPELVRRKELNLRQRRWMELLSDYDCEIRYHPGKANVMADALCQKERDNTLRVRALMMTVHNDLPNQIREAQEEAMKKENVEADNLGRLINPIFEFCPEEHVGNNFFNKPRKIYKEGDQQVVSEPFRSIGDSPVPEPPAVGTVVPPKTKAQKLARKNTLKAKSTFMLAIPDEHLPKFHSIKDAKSLWEAIKTRFGGNKESKKMHKTILKQQYENFPRIISSLIMRNKPDIETLSMDDLYNNLKVYEAEIKGQSSSSSNSHNVAFVSSKNTSSINEAVNATHDIPAVGLKEQPSASSYADDVMFSFFASQSNTPQLDNEDLEQIDTDNLEEMDLKWQTSIGYDSQLSENEMPKCEIFKAASDSSVSEIDEDNNQAKDRYKVGIGYHAVPPSYTRNYMPPRVYLSFAGLDDSVFKFKISETRTSVYENESIASKSSEEIREEPNTVRSSAAIIEDWESDSEDKKRQDSRVDWNGMKAQNLGISFELNKRACFVCGIVNHLIKDLNFYENKMVDKFVVNNKGKGTGQREVRPVWNNARRVNHKNFSRMTHPHPKRNFVPTTVATKSRQVLVNAAKQSSAALTSTSRPKVNTAAIRPNVNAKSSYFKPHSPKRRHFNQKIAAKTNTFSRKINTAKGKNVTIAMPKAVVNAAEGNKKNDQGLMMFYVSAAMYILLLLVTIKTAKFLLLIIFTTAGLINNVLDSKLCFAYVGFQTTPQTVINSPCLTNKKELASPGQTATGKDFLNPLMDGSFPKTTNANYIAYTYYFQLKVNAARLKLTTARVYAAESLAMMGYEKPSDKLTFYKAFFSSQWKFLIHTILQCLSAKTTLRNEFSSTMASAIICLATNQKFKFSSYILLSLVKNIEASVPFFMFPRFVQLIINHQLGDISHHKDIFDTPSLTKKVFANMKRKHKPKRKYTEEPGVPPIEPQAEHNVPLPSPSHDPLPRGEDSLKPQELTDLCTNLSNKVLDLESDVLDIKSTYTTKIEKLESRVDRLGEENRVLKELISKVDSDEPVIKKEESSEQERKIADIDADVKPANVEEVIDVVTAAKLITEVVTTAGVDVNAASVQDTLITASRVKVPKPRKIKGVINQDPEEATTTAIVQPKIQAKDKGKAILIEEPKPLNRQEQIDLDKEVARQLEAELNADVDWNAMIEQVQKREKIIDAVNEEVKVLEREVRKEKEVEVERSKREVKSLEKEVAKKQKMEQETEELRKCLQILPDDDDDVYADATPLASKILIIDYKIHTKRNKPYFNIIRADGNHRERFKKTEPKNFSDDYLLNTLKIMFEKPNVENNVWKDQKGKYGLAKVKSWKMVNGVRLQVGDESKISLELLRIVKRELIKGCFGFVQYNKALTSQERSIKKWINRTRCFRNHVWLSRFGGLRDLVMHESHKSKYSIHSGSEKMYQELESLYWWPNMKADIATYVSNCLTCVNIKAEHQKPSGLLQQPEIPIWKWERITMDFMSGLPRTPSGSLQKALGTNLDMSTAYYPQMDRQSKRTILTLEDMLQLIRDTTEKIVQIKNRLLAARSHQKSYADKRAKPLEFKGGDMVLLKILTRVGHVAYTLELPEELKGTHSTFHVLNLKRCLAEGDVTKNEGNVGVEVSCVVRIPILDGKVLRVLGEKPKERMRQLMSSKVKEKKQEEIVVVRDFPEVFPNDLSGLPPILEIKFRIELIPRAMPVAKSPYRLAPFKLKELSRQLKELQDKGFIRPSSSPWGTPKCKTFDWGKEQENAFQTLKEKLCNALVLSLLGRPKDFVVYCDAFGLGLGCVLMQRGLFSDYDCEIHYHLGKANVVADALSRKKQVKPKRVKAMNMTLHSSIKDKILAAQKEASDESARLQKDLDDMVELRNDGAKCRSLIMWTEVGEVNLIGHELVQETTEKISQSMDRLKATRDRHKSYADKRRKSLEFSVDDYVLLKVSPWKGLETYRLDLLEELDGVHDTFYVSNLKKYLADPTLQVPLDEIRVDDKLNFVEEPLQIIESRISIVKLGWNSKRGPEFTWEREDQMKLKYLHLFSANNSLISRVKFF</sequence>
<accession>A0A6L2NJG8</accession>
<comment type="caution">
    <text evidence="18">The sequence shown here is derived from an EMBL/GenBank/DDBJ whole genome shotgun (WGS) entry which is preliminary data.</text>
</comment>